<dbReference type="EMBL" id="NBSK02000008">
    <property type="protein sequence ID" value="KAJ0189774.1"/>
    <property type="molecule type" value="Genomic_DNA"/>
</dbReference>
<feature type="signal peptide" evidence="2">
    <location>
        <begin position="1"/>
        <end position="24"/>
    </location>
</feature>
<keyword evidence="2" id="KW-0732">Signal</keyword>
<organism evidence="3 4">
    <name type="scientific">Lactuca sativa</name>
    <name type="common">Garden lettuce</name>
    <dbReference type="NCBI Taxonomy" id="4236"/>
    <lineage>
        <taxon>Eukaryota</taxon>
        <taxon>Viridiplantae</taxon>
        <taxon>Streptophyta</taxon>
        <taxon>Embryophyta</taxon>
        <taxon>Tracheophyta</taxon>
        <taxon>Spermatophyta</taxon>
        <taxon>Magnoliopsida</taxon>
        <taxon>eudicotyledons</taxon>
        <taxon>Gunneridae</taxon>
        <taxon>Pentapetalae</taxon>
        <taxon>asterids</taxon>
        <taxon>campanulids</taxon>
        <taxon>Asterales</taxon>
        <taxon>Asteraceae</taxon>
        <taxon>Cichorioideae</taxon>
        <taxon>Cichorieae</taxon>
        <taxon>Lactucinae</taxon>
        <taxon>Lactuca</taxon>
    </lineage>
</organism>
<evidence type="ECO:0000256" key="1">
    <source>
        <dbReference type="SAM" id="MobiDB-lite"/>
    </source>
</evidence>
<name>A0A9R1WX26_LACSA</name>
<feature type="compositionally biased region" description="Polar residues" evidence="1">
    <location>
        <begin position="53"/>
        <end position="64"/>
    </location>
</feature>
<gene>
    <name evidence="3" type="ORF">LSAT_V11C800453980</name>
</gene>
<comment type="caution">
    <text evidence="3">The sequence shown here is derived from an EMBL/GenBank/DDBJ whole genome shotgun (WGS) entry which is preliminary data.</text>
</comment>
<feature type="region of interest" description="Disordered" evidence="1">
    <location>
        <begin position="90"/>
        <end position="109"/>
    </location>
</feature>
<feature type="region of interest" description="Disordered" evidence="1">
    <location>
        <begin position="37"/>
        <end position="64"/>
    </location>
</feature>
<proteinExistence type="predicted"/>
<reference evidence="3 4" key="1">
    <citation type="journal article" date="2017" name="Nat. Commun.">
        <title>Genome assembly with in vitro proximity ligation data and whole-genome triplication in lettuce.</title>
        <authorList>
            <person name="Reyes-Chin-Wo S."/>
            <person name="Wang Z."/>
            <person name="Yang X."/>
            <person name="Kozik A."/>
            <person name="Arikit S."/>
            <person name="Song C."/>
            <person name="Xia L."/>
            <person name="Froenicke L."/>
            <person name="Lavelle D.O."/>
            <person name="Truco M.J."/>
            <person name="Xia R."/>
            <person name="Zhu S."/>
            <person name="Xu C."/>
            <person name="Xu H."/>
            <person name="Xu X."/>
            <person name="Cox K."/>
            <person name="Korf I."/>
            <person name="Meyers B.C."/>
            <person name="Michelmore R.W."/>
        </authorList>
    </citation>
    <scope>NUCLEOTIDE SEQUENCE [LARGE SCALE GENOMIC DNA]</scope>
    <source>
        <strain evidence="4">cv. Salinas</strain>
        <tissue evidence="3">Seedlings</tissue>
    </source>
</reference>
<dbReference type="AlphaFoldDB" id="A0A9R1WX26"/>
<protein>
    <submittedName>
        <fullName evidence="3">Uncharacterized protein</fullName>
    </submittedName>
</protein>
<evidence type="ECO:0000313" key="3">
    <source>
        <dbReference type="EMBL" id="KAJ0189774.1"/>
    </source>
</evidence>
<keyword evidence="4" id="KW-1185">Reference proteome</keyword>
<accession>A0A9R1WX26</accession>
<evidence type="ECO:0000256" key="2">
    <source>
        <dbReference type="SAM" id="SignalP"/>
    </source>
</evidence>
<feature type="chain" id="PRO_5040107810" evidence="2">
    <location>
        <begin position="25"/>
        <end position="109"/>
    </location>
</feature>
<sequence length="109" mass="12888">MEKIPLMRMVVLLYQLLFLQWVHQLLEKLVWDKNTPRNNKQAKNPFKSPKPHLSSQKFLTTNQRNQFNPTTYLINRYHFSSFKELSQTITSESFKPSSSKSFSKPPITS</sequence>
<dbReference type="Proteomes" id="UP000235145">
    <property type="component" value="Unassembled WGS sequence"/>
</dbReference>
<evidence type="ECO:0000313" key="4">
    <source>
        <dbReference type="Proteomes" id="UP000235145"/>
    </source>
</evidence>